<dbReference type="AlphaFoldDB" id="A0A319EGY6"/>
<feature type="transmembrane region" description="Helical" evidence="6">
    <location>
        <begin position="107"/>
        <end position="131"/>
    </location>
</feature>
<dbReference type="SUPFAM" id="SSF103473">
    <property type="entry name" value="MFS general substrate transporter"/>
    <property type="match status" value="1"/>
</dbReference>
<keyword evidence="8" id="KW-1185">Reference proteome</keyword>
<feature type="region of interest" description="Disordered" evidence="5">
    <location>
        <begin position="1"/>
        <end position="23"/>
    </location>
</feature>
<dbReference type="PANTHER" id="PTHR23501:SF199">
    <property type="entry name" value="MFS EFFLUX TRANSPORTER INPD-RELATED"/>
    <property type="match status" value="1"/>
</dbReference>
<organism evidence="7 8">
    <name type="scientific">Aspergillus sclerotiicarbonarius (strain CBS 121057 / IBT 28362)</name>
    <dbReference type="NCBI Taxonomy" id="1448318"/>
    <lineage>
        <taxon>Eukaryota</taxon>
        <taxon>Fungi</taxon>
        <taxon>Dikarya</taxon>
        <taxon>Ascomycota</taxon>
        <taxon>Pezizomycotina</taxon>
        <taxon>Eurotiomycetes</taxon>
        <taxon>Eurotiomycetidae</taxon>
        <taxon>Eurotiales</taxon>
        <taxon>Aspergillaceae</taxon>
        <taxon>Aspergillus</taxon>
        <taxon>Aspergillus subgen. Circumdati</taxon>
    </lineage>
</organism>
<sequence>MNTPANQSSPSSSAWTTPSSPVPPPRSPITHALNDVGWYASAYLLTICSTQLMWGKLYTFYSVKWVFLASLFIFELGSLVCGVAPTCFYVMLYYLPIWFQAIKDASAIYSGVMNLPMIISFVIASVIGYYVPFT</sequence>
<feature type="transmembrane region" description="Helical" evidence="6">
    <location>
        <begin position="36"/>
        <end position="54"/>
    </location>
</feature>
<evidence type="ECO:0000256" key="6">
    <source>
        <dbReference type="SAM" id="Phobius"/>
    </source>
</evidence>
<keyword evidence="2 6" id="KW-0812">Transmembrane</keyword>
<name>A0A319EGY6_ASPSB</name>
<accession>A0A319EGY6</accession>
<protein>
    <submittedName>
        <fullName evidence="7">Uncharacterized protein</fullName>
    </submittedName>
</protein>
<evidence type="ECO:0000313" key="8">
    <source>
        <dbReference type="Proteomes" id="UP000248423"/>
    </source>
</evidence>
<dbReference type="EMBL" id="KZ826355">
    <property type="protein sequence ID" value="PYI05798.1"/>
    <property type="molecule type" value="Genomic_DNA"/>
</dbReference>
<keyword evidence="3 6" id="KW-1133">Transmembrane helix</keyword>
<gene>
    <name evidence="7" type="ORF">BO78DRAFT_387448</name>
</gene>
<dbReference type="OrthoDB" id="10021397at2759"/>
<feature type="transmembrane region" description="Helical" evidence="6">
    <location>
        <begin position="66"/>
        <end position="95"/>
    </location>
</feature>
<evidence type="ECO:0000256" key="3">
    <source>
        <dbReference type="ARBA" id="ARBA00022989"/>
    </source>
</evidence>
<evidence type="ECO:0000256" key="2">
    <source>
        <dbReference type="ARBA" id="ARBA00022692"/>
    </source>
</evidence>
<dbReference type="VEuPathDB" id="FungiDB:BO78DRAFT_387448"/>
<evidence type="ECO:0000256" key="5">
    <source>
        <dbReference type="SAM" id="MobiDB-lite"/>
    </source>
</evidence>
<evidence type="ECO:0000256" key="1">
    <source>
        <dbReference type="ARBA" id="ARBA00004141"/>
    </source>
</evidence>
<dbReference type="GO" id="GO:0022857">
    <property type="term" value="F:transmembrane transporter activity"/>
    <property type="evidence" value="ECO:0007669"/>
    <property type="project" value="TreeGrafter"/>
</dbReference>
<proteinExistence type="predicted"/>
<dbReference type="InterPro" id="IPR036259">
    <property type="entry name" value="MFS_trans_sf"/>
</dbReference>
<dbReference type="PANTHER" id="PTHR23501">
    <property type="entry name" value="MAJOR FACILITATOR SUPERFAMILY"/>
    <property type="match status" value="1"/>
</dbReference>
<evidence type="ECO:0000313" key="7">
    <source>
        <dbReference type="EMBL" id="PYI05798.1"/>
    </source>
</evidence>
<keyword evidence="4 6" id="KW-0472">Membrane</keyword>
<dbReference type="Gene3D" id="1.20.1720.10">
    <property type="entry name" value="Multidrug resistance protein D"/>
    <property type="match status" value="1"/>
</dbReference>
<reference evidence="7 8" key="1">
    <citation type="submission" date="2018-02" db="EMBL/GenBank/DDBJ databases">
        <title>The genomes of Aspergillus section Nigri reveals drivers in fungal speciation.</title>
        <authorList>
            <consortium name="DOE Joint Genome Institute"/>
            <person name="Vesth T.C."/>
            <person name="Nybo J."/>
            <person name="Theobald S."/>
            <person name="Brandl J."/>
            <person name="Frisvad J.C."/>
            <person name="Nielsen K.F."/>
            <person name="Lyhne E.K."/>
            <person name="Kogle M.E."/>
            <person name="Kuo A."/>
            <person name="Riley R."/>
            <person name="Clum A."/>
            <person name="Nolan M."/>
            <person name="Lipzen A."/>
            <person name="Salamov A."/>
            <person name="Henrissat B."/>
            <person name="Wiebenga A."/>
            <person name="De vries R.P."/>
            <person name="Grigoriev I.V."/>
            <person name="Mortensen U.H."/>
            <person name="Andersen M.R."/>
            <person name="Baker S.E."/>
        </authorList>
    </citation>
    <scope>NUCLEOTIDE SEQUENCE [LARGE SCALE GENOMIC DNA]</scope>
    <source>
        <strain evidence="7 8">CBS 121057</strain>
    </source>
</reference>
<evidence type="ECO:0000256" key="4">
    <source>
        <dbReference type="ARBA" id="ARBA00023136"/>
    </source>
</evidence>
<feature type="compositionally biased region" description="Low complexity" evidence="5">
    <location>
        <begin position="1"/>
        <end position="19"/>
    </location>
</feature>
<dbReference type="Proteomes" id="UP000248423">
    <property type="component" value="Unassembled WGS sequence"/>
</dbReference>
<comment type="subcellular location">
    <subcellularLocation>
        <location evidence="1">Membrane</location>
        <topology evidence="1">Multi-pass membrane protein</topology>
    </subcellularLocation>
</comment>
<dbReference type="GO" id="GO:0005886">
    <property type="term" value="C:plasma membrane"/>
    <property type="evidence" value="ECO:0007669"/>
    <property type="project" value="TreeGrafter"/>
</dbReference>